<dbReference type="SUPFAM" id="SSF88659">
    <property type="entry name" value="Sigma3 and sigma4 domains of RNA polymerase sigma factors"/>
    <property type="match status" value="1"/>
</dbReference>
<proteinExistence type="predicted"/>
<evidence type="ECO:0000313" key="2">
    <source>
        <dbReference type="EMBL" id="MCR0233473.1"/>
    </source>
</evidence>
<dbReference type="InterPro" id="IPR013324">
    <property type="entry name" value="RNA_pol_sigma_r3/r4-like"/>
</dbReference>
<dbReference type="Pfam" id="PF08281">
    <property type="entry name" value="Sigma70_r4_2"/>
    <property type="match status" value="1"/>
</dbReference>
<evidence type="ECO:0000313" key="3">
    <source>
        <dbReference type="Proteomes" id="UP001203972"/>
    </source>
</evidence>
<gene>
    <name evidence="2" type="ORF">MKC95_11910</name>
</gene>
<evidence type="ECO:0000259" key="1">
    <source>
        <dbReference type="Pfam" id="PF08281"/>
    </source>
</evidence>
<dbReference type="EMBL" id="JAKTMA010000019">
    <property type="protein sequence ID" value="MCR0233473.1"/>
    <property type="molecule type" value="Genomic_DNA"/>
</dbReference>
<dbReference type="GO" id="GO:0006352">
    <property type="term" value="P:DNA-templated transcription initiation"/>
    <property type="evidence" value="ECO:0007669"/>
    <property type="project" value="InterPro"/>
</dbReference>
<accession>A0AAP2UNB7</accession>
<dbReference type="InterPro" id="IPR036388">
    <property type="entry name" value="WH-like_DNA-bd_sf"/>
</dbReference>
<sequence length="69" mass="8358">MEDVQERNELYELMELVPNHRNALYLYYYEGYSIREISRLMNARENTVKSWMRRGKQELRSLLGGEEDA</sequence>
<comment type="caution">
    <text evidence="2">The sequence shown here is derived from an EMBL/GenBank/DDBJ whole genome shotgun (WGS) entry which is preliminary data.</text>
</comment>
<dbReference type="Proteomes" id="UP001203972">
    <property type="component" value="Unassembled WGS sequence"/>
</dbReference>
<dbReference type="InterPro" id="IPR013249">
    <property type="entry name" value="RNA_pol_sigma70_r4_t2"/>
</dbReference>
<dbReference type="GO" id="GO:0016987">
    <property type="term" value="F:sigma factor activity"/>
    <property type="evidence" value="ECO:0007669"/>
    <property type="project" value="InterPro"/>
</dbReference>
<protein>
    <submittedName>
        <fullName evidence="2">RNA polymerase subunit sigma</fullName>
    </submittedName>
</protein>
<reference evidence="2" key="1">
    <citation type="journal article" date="2022" name="Clin. Infect. Dis.">
        <title>Association between Clostridium innocuum and antibiotic-associated diarrhea in adults and children: A cross-sectional study and comparative genomics analysis.</title>
        <authorList>
            <person name="Cherny K.E."/>
            <person name="Muscat E.B."/>
            <person name="Balaji A."/>
            <person name="Mukherjee J."/>
            <person name="Ozer E.A."/>
            <person name="Angarone M.P."/>
            <person name="Hauser A.R."/>
            <person name="Sichel J.S."/>
            <person name="Amponsah E."/>
            <person name="Kociolek L.K."/>
        </authorList>
    </citation>
    <scope>NUCLEOTIDE SEQUENCE</scope>
    <source>
        <strain evidence="2">NU1-AC-029v</strain>
    </source>
</reference>
<dbReference type="AlphaFoldDB" id="A0AAP2UNB7"/>
<feature type="domain" description="RNA polymerase sigma factor 70 region 4 type 2" evidence="1">
    <location>
        <begin position="13"/>
        <end position="59"/>
    </location>
</feature>
<name>A0AAP2UNB7_CLOIN</name>
<dbReference type="Gene3D" id="1.10.10.10">
    <property type="entry name" value="Winged helix-like DNA-binding domain superfamily/Winged helix DNA-binding domain"/>
    <property type="match status" value="1"/>
</dbReference>
<organism evidence="2 3">
    <name type="scientific">Clostridium innocuum</name>
    <dbReference type="NCBI Taxonomy" id="1522"/>
    <lineage>
        <taxon>Bacteria</taxon>
        <taxon>Bacillati</taxon>
        <taxon>Bacillota</taxon>
        <taxon>Clostridia</taxon>
        <taxon>Eubacteriales</taxon>
        <taxon>Clostridiaceae</taxon>
        <taxon>Clostridium</taxon>
    </lineage>
</organism>
<dbReference type="GO" id="GO:0003677">
    <property type="term" value="F:DNA binding"/>
    <property type="evidence" value="ECO:0007669"/>
    <property type="project" value="InterPro"/>
</dbReference>
<dbReference type="RefSeq" id="WP_009589038.1">
    <property type="nucleotide sequence ID" value="NZ_AP025565.1"/>
</dbReference>